<dbReference type="PANTHER" id="PTHR33565">
    <property type="entry name" value="DORMANCY-ASSOCIATED PROTEIN 1"/>
    <property type="match status" value="1"/>
</dbReference>
<organism evidence="3">
    <name type="scientific">Oryza nivara</name>
    <name type="common">Indian wild rice</name>
    <name type="synonym">Oryza sativa f. spontanea</name>
    <dbReference type="NCBI Taxonomy" id="4536"/>
    <lineage>
        <taxon>Eukaryota</taxon>
        <taxon>Viridiplantae</taxon>
        <taxon>Streptophyta</taxon>
        <taxon>Embryophyta</taxon>
        <taxon>Tracheophyta</taxon>
        <taxon>Spermatophyta</taxon>
        <taxon>Magnoliopsida</taxon>
        <taxon>Liliopsida</taxon>
        <taxon>Poales</taxon>
        <taxon>Poaceae</taxon>
        <taxon>BOP clade</taxon>
        <taxon>Oryzoideae</taxon>
        <taxon>Oryzeae</taxon>
        <taxon>Oryzinae</taxon>
        <taxon>Oryza</taxon>
    </lineage>
</organism>
<feature type="region of interest" description="Disordered" evidence="2">
    <location>
        <begin position="1"/>
        <end position="31"/>
    </location>
</feature>
<dbReference type="STRING" id="4536.A0A0E0GM81"/>
<name>A0A0E0GM81_ORYNI</name>
<dbReference type="HOGENOM" id="CLU_116501_1_2_1"/>
<dbReference type="InterPro" id="IPR008406">
    <property type="entry name" value="DRM/ARP"/>
</dbReference>
<dbReference type="PANTHER" id="PTHR33565:SF1">
    <property type="entry name" value="DORMANCY-ASSOCIATED PROTEIN HOMOLOG 3"/>
    <property type="match status" value="1"/>
</dbReference>
<protein>
    <submittedName>
        <fullName evidence="3">Uncharacterized protein</fullName>
    </submittedName>
</protein>
<evidence type="ECO:0000256" key="1">
    <source>
        <dbReference type="ARBA" id="ARBA00010502"/>
    </source>
</evidence>
<dbReference type="eggNOG" id="ENOG502S6R7">
    <property type="taxonomic scope" value="Eukaryota"/>
</dbReference>
<evidence type="ECO:0000256" key="2">
    <source>
        <dbReference type="SAM" id="MobiDB-lite"/>
    </source>
</evidence>
<evidence type="ECO:0000313" key="4">
    <source>
        <dbReference type="Proteomes" id="UP000006591"/>
    </source>
</evidence>
<feature type="compositionally biased region" description="Low complexity" evidence="2">
    <location>
        <begin position="77"/>
        <end position="96"/>
    </location>
</feature>
<proteinExistence type="inferred from homology"/>
<keyword evidence="4" id="KW-1185">Reference proteome</keyword>
<dbReference type="Pfam" id="PF05564">
    <property type="entry name" value="Auxin_repressed"/>
    <property type="match status" value="1"/>
</dbReference>
<dbReference type="OMA" id="LTMCECE"/>
<dbReference type="EnsemblPlants" id="ONIVA03G17950.1">
    <property type="protein sequence ID" value="ONIVA03G17950.1"/>
    <property type="gene ID" value="ONIVA03G17950"/>
</dbReference>
<accession>A0A0E0GM81</accession>
<reference evidence="3" key="2">
    <citation type="submission" date="2018-04" db="EMBL/GenBank/DDBJ databases">
        <title>OnivRS2 (Oryza nivara Reference Sequence Version 2).</title>
        <authorList>
            <person name="Zhang J."/>
            <person name="Kudrna D."/>
            <person name="Lee S."/>
            <person name="Talag J."/>
            <person name="Rajasekar S."/>
            <person name="Welchert J."/>
            <person name="Hsing Y.-I."/>
            <person name="Wing R.A."/>
        </authorList>
    </citation>
    <scope>NUCLEOTIDE SEQUENCE [LARGE SCALE GENOMIC DNA]</scope>
    <source>
        <strain evidence="3">SL10</strain>
    </source>
</reference>
<reference evidence="3" key="1">
    <citation type="submission" date="2015-04" db="UniProtKB">
        <authorList>
            <consortium name="EnsemblPlants"/>
        </authorList>
    </citation>
    <scope>IDENTIFICATION</scope>
    <source>
        <strain evidence="3">SL10</strain>
    </source>
</reference>
<dbReference type="AlphaFoldDB" id="A0A0E0GM81"/>
<comment type="similarity">
    <text evidence="1">Belongs to the DRM1/ARP family.</text>
</comment>
<evidence type="ECO:0000313" key="3">
    <source>
        <dbReference type="EnsemblPlants" id="ONIVA03G17950.1"/>
    </source>
</evidence>
<dbReference type="Gramene" id="ONIVA03G17950.1">
    <property type="protein sequence ID" value="ONIVA03G17950.1"/>
    <property type="gene ID" value="ONIVA03G17950"/>
</dbReference>
<sequence length="148" mass="15201">MGLLDKLWDDTVAGPRPDTGLGRLRKHAAARPAAVKINDPAGDAAMVAVPPTTPAGAEEAPVKVTRSIMIKRPAGYPASPRSAASTPPASPAGSTPPISPFAGADTTGTLLNLEKLNSPGGRFRRKSSSDAYERATPGTTSHPPPFEV</sequence>
<dbReference type="Proteomes" id="UP000006591">
    <property type="component" value="Chromosome 3"/>
</dbReference>
<feature type="region of interest" description="Disordered" evidence="2">
    <location>
        <begin position="73"/>
        <end position="148"/>
    </location>
</feature>